<sequence>MSNEWCSRYFIFKDMDFDFWKGDRVQLRAMKESDALLRNEETRDSNGFRLMNWGVEAPKSLEMDKADVAEWVDFKDFEKGLMFAIDNLEGEHVGAIYLNSIDMKNGTFSFGIRIYRPFRNNGYAQEAIRIVLRYAFFEQRLQKCNSGCIEGNLASQKMHENVGFVVEGSVRRSIYMNGHYYNDLKLGLTVEEFVENEKAYSDSK</sequence>
<evidence type="ECO:0000313" key="3">
    <source>
        <dbReference type="Proteomes" id="UP000199612"/>
    </source>
</evidence>
<feature type="domain" description="N-acetyltransferase" evidence="1">
    <location>
        <begin position="25"/>
        <end position="187"/>
    </location>
</feature>
<reference evidence="3" key="1">
    <citation type="submission" date="2016-10" db="EMBL/GenBank/DDBJ databases">
        <authorList>
            <person name="Varghese N."/>
            <person name="Submissions S."/>
        </authorList>
    </citation>
    <scope>NUCLEOTIDE SEQUENCE [LARGE SCALE GENOMIC DNA]</scope>
    <source>
        <strain evidence="3">DSM 23664</strain>
    </source>
</reference>
<dbReference type="SUPFAM" id="SSF55729">
    <property type="entry name" value="Acyl-CoA N-acyltransferases (Nat)"/>
    <property type="match status" value="1"/>
</dbReference>
<dbReference type="AlphaFoldDB" id="A0A1I1FSI5"/>
<keyword evidence="3" id="KW-1185">Reference proteome</keyword>
<dbReference type="PANTHER" id="PTHR43415">
    <property type="entry name" value="SPERMIDINE N(1)-ACETYLTRANSFERASE"/>
    <property type="match status" value="1"/>
</dbReference>
<dbReference type="InterPro" id="IPR000182">
    <property type="entry name" value="GNAT_dom"/>
</dbReference>
<dbReference type="STRING" id="753702.SAMN04488102_102228"/>
<protein>
    <submittedName>
        <fullName evidence="2">Protein N-acetyltransferase, RimJ/RimL family</fullName>
    </submittedName>
</protein>
<name>A0A1I1FSI5_9LACT</name>
<dbReference type="Pfam" id="PF13302">
    <property type="entry name" value="Acetyltransf_3"/>
    <property type="match status" value="1"/>
</dbReference>
<dbReference type="RefSeq" id="WP_177188574.1">
    <property type="nucleotide sequence ID" value="NZ_FOLT01000002.1"/>
</dbReference>
<dbReference type="Proteomes" id="UP000199612">
    <property type="component" value="Unassembled WGS sequence"/>
</dbReference>
<dbReference type="GO" id="GO:0016747">
    <property type="term" value="F:acyltransferase activity, transferring groups other than amino-acyl groups"/>
    <property type="evidence" value="ECO:0007669"/>
    <property type="project" value="InterPro"/>
</dbReference>
<evidence type="ECO:0000259" key="1">
    <source>
        <dbReference type="PROSITE" id="PS51186"/>
    </source>
</evidence>
<dbReference type="PANTHER" id="PTHR43415:SF5">
    <property type="entry name" value="ACETYLTRANSFERASE"/>
    <property type="match status" value="1"/>
</dbReference>
<evidence type="ECO:0000313" key="2">
    <source>
        <dbReference type="EMBL" id="SFC02274.1"/>
    </source>
</evidence>
<organism evidence="2 3">
    <name type="scientific">Alkalibacterium subtropicum</name>
    <dbReference type="NCBI Taxonomy" id="753702"/>
    <lineage>
        <taxon>Bacteria</taxon>
        <taxon>Bacillati</taxon>
        <taxon>Bacillota</taxon>
        <taxon>Bacilli</taxon>
        <taxon>Lactobacillales</taxon>
        <taxon>Carnobacteriaceae</taxon>
        <taxon>Alkalibacterium</taxon>
    </lineage>
</organism>
<accession>A0A1I1FSI5</accession>
<gene>
    <name evidence="2" type="ORF">SAMN04488102_102228</name>
</gene>
<dbReference type="InterPro" id="IPR016181">
    <property type="entry name" value="Acyl_CoA_acyltransferase"/>
</dbReference>
<keyword evidence="2" id="KW-0808">Transferase</keyword>
<dbReference type="Gene3D" id="3.40.630.30">
    <property type="match status" value="1"/>
</dbReference>
<proteinExistence type="predicted"/>
<dbReference type="EMBL" id="FOLT01000002">
    <property type="protein sequence ID" value="SFC02274.1"/>
    <property type="molecule type" value="Genomic_DNA"/>
</dbReference>
<dbReference type="PROSITE" id="PS51186">
    <property type="entry name" value="GNAT"/>
    <property type="match status" value="1"/>
</dbReference>